<reference evidence="3" key="3">
    <citation type="submission" date="2025-04" db="UniProtKB">
        <authorList>
            <consortium name="RefSeq"/>
        </authorList>
    </citation>
    <scope>IDENTIFICATION</scope>
    <source>
        <strain evidence="3">CBS 304.34</strain>
    </source>
</reference>
<dbReference type="Proteomes" id="UP000504636">
    <property type="component" value="Unplaced"/>
</dbReference>
<proteinExistence type="predicted"/>
<reference evidence="3" key="2">
    <citation type="submission" date="2020-04" db="EMBL/GenBank/DDBJ databases">
        <authorList>
            <consortium name="NCBI Genome Project"/>
        </authorList>
    </citation>
    <scope>NUCLEOTIDE SEQUENCE</scope>
    <source>
        <strain evidence="3">CBS 304.34</strain>
    </source>
</reference>
<accession>A0A6A6YEK4</accession>
<reference evidence="1 3" key="1">
    <citation type="journal article" date="2020" name="Stud. Mycol.">
        <title>101 Dothideomycetes genomes: a test case for predicting lifestyles and emergence of pathogens.</title>
        <authorList>
            <person name="Haridas S."/>
            <person name="Albert R."/>
            <person name="Binder M."/>
            <person name="Bloem J."/>
            <person name="Labutti K."/>
            <person name="Salamov A."/>
            <person name="Andreopoulos B."/>
            <person name="Baker S."/>
            <person name="Barry K."/>
            <person name="Bills G."/>
            <person name="Bluhm B."/>
            <person name="Cannon C."/>
            <person name="Castanera R."/>
            <person name="Culley D."/>
            <person name="Daum C."/>
            <person name="Ezra D."/>
            <person name="Gonzalez J."/>
            <person name="Henrissat B."/>
            <person name="Kuo A."/>
            <person name="Liang C."/>
            <person name="Lipzen A."/>
            <person name="Lutzoni F."/>
            <person name="Magnuson J."/>
            <person name="Mondo S."/>
            <person name="Nolan M."/>
            <person name="Ohm R."/>
            <person name="Pangilinan J."/>
            <person name="Park H.-J."/>
            <person name="Ramirez L."/>
            <person name="Alfaro M."/>
            <person name="Sun H."/>
            <person name="Tritt A."/>
            <person name="Yoshinaga Y."/>
            <person name="Zwiers L.-H."/>
            <person name="Turgeon B."/>
            <person name="Goodwin S."/>
            <person name="Spatafora J."/>
            <person name="Crous P."/>
            <person name="Grigoriev I."/>
        </authorList>
    </citation>
    <scope>NUCLEOTIDE SEQUENCE</scope>
    <source>
        <strain evidence="1 3">CBS 304.34</strain>
    </source>
</reference>
<protein>
    <submittedName>
        <fullName evidence="1 3">Uncharacterized protein</fullName>
    </submittedName>
</protein>
<dbReference type="AlphaFoldDB" id="A0A6A6YEK4"/>
<dbReference type="RefSeq" id="XP_033573917.1">
    <property type="nucleotide sequence ID" value="XM_033720616.1"/>
</dbReference>
<sequence length="164" mass="18530">MEKDRPTTFQSYISTAGIQAKTPPFISITNENGVRVDIQATEDQSKRINTLIAALLKEVPLQLYSTITHLQDLSLTALADRSALQILNNDLVQKQKKSRKSRTKKHFGEARQLTVEEALQKMRERNAKDQEVSTAKERAAALRGKGRFAKLAWKDLAMSFDVFI</sequence>
<dbReference type="OrthoDB" id="10605890at2759"/>
<gene>
    <name evidence="1 3" type="ORF">BDZ99DRAFT_465704</name>
</gene>
<dbReference type="GeneID" id="54461509"/>
<name>A0A6A6YEK4_9PEZI</name>
<organism evidence="1">
    <name type="scientific">Mytilinidion resinicola</name>
    <dbReference type="NCBI Taxonomy" id="574789"/>
    <lineage>
        <taxon>Eukaryota</taxon>
        <taxon>Fungi</taxon>
        <taxon>Dikarya</taxon>
        <taxon>Ascomycota</taxon>
        <taxon>Pezizomycotina</taxon>
        <taxon>Dothideomycetes</taxon>
        <taxon>Pleosporomycetidae</taxon>
        <taxon>Mytilinidiales</taxon>
        <taxon>Mytilinidiaceae</taxon>
        <taxon>Mytilinidion</taxon>
    </lineage>
</organism>
<evidence type="ECO:0000313" key="1">
    <source>
        <dbReference type="EMBL" id="KAF2806953.1"/>
    </source>
</evidence>
<dbReference type="EMBL" id="MU003706">
    <property type="protein sequence ID" value="KAF2806953.1"/>
    <property type="molecule type" value="Genomic_DNA"/>
</dbReference>
<keyword evidence="2" id="KW-1185">Reference proteome</keyword>
<evidence type="ECO:0000313" key="3">
    <source>
        <dbReference type="RefSeq" id="XP_033573917.1"/>
    </source>
</evidence>
<evidence type="ECO:0000313" key="2">
    <source>
        <dbReference type="Proteomes" id="UP000504636"/>
    </source>
</evidence>